<keyword evidence="1" id="KW-1185">Reference proteome</keyword>
<evidence type="ECO:0000313" key="2">
    <source>
        <dbReference type="WBParaSite" id="SPAL_0001561700.1"/>
    </source>
</evidence>
<dbReference type="Proteomes" id="UP000046392">
    <property type="component" value="Unplaced"/>
</dbReference>
<evidence type="ECO:0000313" key="1">
    <source>
        <dbReference type="Proteomes" id="UP000046392"/>
    </source>
</evidence>
<reference evidence="2" key="1">
    <citation type="submission" date="2017-02" db="UniProtKB">
        <authorList>
            <consortium name="WormBaseParasite"/>
        </authorList>
    </citation>
    <scope>IDENTIFICATION</scope>
</reference>
<proteinExistence type="predicted"/>
<dbReference type="WBParaSite" id="SPAL_0001561700.1">
    <property type="protein sequence ID" value="SPAL_0001561700.1"/>
    <property type="gene ID" value="SPAL_0001561700"/>
</dbReference>
<protein>
    <submittedName>
        <fullName evidence="2">ZP domain-containing protein</fullName>
    </submittedName>
</protein>
<sequence length="107" mass="12470">MLGKILPVRIRSSRPPFTKFRVGQVMATKKYNIRGVVSCDGKECVPGKRLKEYGLEEYCNLQTLINTNMFLKEFSLTTIDQVGQQNYLVFKECVLRCFKSFYTHFND</sequence>
<name>A0A0N5CCL5_STREA</name>
<organism evidence="1 2">
    <name type="scientific">Strongyloides papillosus</name>
    <name type="common">Intestinal threadworm</name>
    <dbReference type="NCBI Taxonomy" id="174720"/>
    <lineage>
        <taxon>Eukaryota</taxon>
        <taxon>Metazoa</taxon>
        <taxon>Ecdysozoa</taxon>
        <taxon>Nematoda</taxon>
        <taxon>Chromadorea</taxon>
        <taxon>Rhabditida</taxon>
        <taxon>Tylenchina</taxon>
        <taxon>Panagrolaimomorpha</taxon>
        <taxon>Strongyloidoidea</taxon>
        <taxon>Strongyloididae</taxon>
        <taxon>Strongyloides</taxon>
    </lineage>
</organism>
<accession>A0A0N5CCL5</accession>
<dbReference type="AlphaFoldDB" id="A0A0N5CCL5"/>